<dbReference type="Pfam" id="PF00498">
    <property type="entry name" value="FHA"/>
    <property type="match status" value="1"/>
</dbReference>
<keyword evidence="7 8" id="KW-0539">Nucleus</keyword>
<dbReference type="GO" id="GO:0000978">
    <property type="term" value="F:RNA polymerase II cis-regulatory region sequence-specific DNA binding"/>
    <property type="evidence" value="ECO:0007669"/>
    <property type="project" value="TreeGrafter"/>
</dbReference>
<dbReference type="SUPFAM" id="SSF49879">
    <property type="entry name" value="SMAD/FHA domain"/>
    <property type="match status" value="1"/>
</dbReference>
<dbReference type="PROSITE" id="PS00658">
    <property type="entry name" value="FORK_HEAD_2"/>
    <property type="match status" value="1"/>
</dbReference>
<evidence type="ECO:0000256" key="5">
    <source>
        <dbReference type="ARBA" id="ARBA00023125"/>
    </source>
</evidence>
<evidence type="ECO:0000256" key="9">
    <source>
        <dbReference type="SAM" id="MobiDB-lite"/>
    </source>
</evidence>
<dbReference type="InterPro" id="IPR018122">
    <property type="entry name" value="TF_fork_head_CS_1"/>
</dbReference>
<keyword evidence="4" id="KW-0805">Transcription regulation</keyword>
<dbReference type="InterPro" id="IPR008984">
    <property type="entry name" value="SMAD_FHA_dom_sf"/>
</dbReference>
<dbReference type="GO" id="GO:0003688">
    <property type="term" value="F:DNA replication origin binding"/>
    <property type="evidence" value="ECO:0007669"/>
    <property type="project" value="UniProtKB-ARBA"/>
</dbReference>
<name>A0A1Q3AJX9_ZYGRO</name>
<keyword evidence="3" id="KW-0963">Cytoplasm</keyword>
<dbReference type="GO" id="GO:1903468">
    <property type="term" value="P:positive regulation of DNA replication initiation"/>
    <property type="evidence" value="ECO:0007669"/>
    <property type="project" value="UniProtKB-ARBA"/>
</dbReference>
<feature type="compositionally biased region" description="Low complexity" evidence="9">
    <location>
        <begin position="631"/>
        <end position="641"/>
    </location>
</feature>
<dbReference type="InterPro" id="IPR036388">
    <property type="entry name" value="WH-like_DNA-bd_sf"/>
</dbReference>
<feature type="domain" description="FHA" evidence="10">
    <location>
        <begin position="65"/>
        <end position="131"/>
    </location>
</feature>
<feature type="region of interest" description="Disordered" evidence="9">
    <location>
        <begin position="735"/>
        <end position="796"/>
    </location>
</feature>
<evidence type="ECO:0000256" key="1">
    <source>
        <dbReference type="ARBA" id="ARBA00004123"/>
    </source>
</evidence>
<evidence type="ECO:0000259" key="11">
    <source>
        <dbReference type="PROSITE" id="PS50039"/>
    </source>
</evidence>
<dbReference type="GO" id="GO:0045944">
    <property type="term" value="P:positive regulation of transcription by RNA polymerase II"/>
    <property type="evidence" value="ECO:0007669"/>
    <property type="project" value="UniProtKB-ARBA"/>
</dbReference>
<evidence type="ECO:0000256" key="3">
    <source>
        <dbReference type="ARBA" id="ARBA00022490"/>
    </source>
</evidence>
<dbReference type="GO" id="GO:0005829">
    <property type="term" value="C:cytosol"/>
    <property type="evidence" value="ECO:0007669"/>
    <property type="project" value="UniProtKB-SubCell"/>
</dbReference>
<comment type="caution">
    <text evidence="12">The sequence shown here is derived from an EMBL/GenBank/DDBJ whole genome shotgun (WGS) entry which is preliminary data.</text>
</comment>
<dbReference type="Pfam" id="PF00250">
    <property type="entry name" value="Forkhead"/>
    <property type="match status" value="1"/>
</dbReference>
<dbReference type="EMBL" id="BDGX01000052">
    <property type="protein sequence ID" value="GAV56066.1"/>
    <property type="molecule type" value="Genomic_DNA"/>
</dbReference>
<keyword evidence="5 8" id="KW-0238">DNA-binding</keyword>
<dbReference type="InterPro" id="IPR001766">
    <property type="entry name" value="Fork_head_dom"/>
</dbReference>
<dbReference type="Gene3D" id="2.60.200.20">
    <property type="match status" value="1"/>
</dbReference>
<keyword evidence="6" id="KW-0804">Transcription</keyword>
<dbReference type="GO" id="GO:2000221">
    <property type="term" value="P:negative regulation of pseudohyphal growth"/>
    <property type="evidence" value="ECO:0007669"/>
    <property type="project" value="UniProtKB-ARBA"/>
</dbReference>
<evidence type="ECO:0000313" key="12">
    <source>
        <dbReference type="EMBL" id="GAV56066.1"/>
    </source>
</evidence>
<dbReference type="AlphaFoldDB" id="A0A1Q3AJX9"/>
<gene>
    <name evidence="12" type="ORF">ZYGR_0AZ02380</name>
</gene>
<dbReference type="FunFam" id="2.60.200.20:FF:000045">
    <property type="entry name" value="Forkhead protein"/>
    <property type="match status" value="1"/>
</dbReference>
<feature type="region of interest" description="Disordered" evidence="9">
    <location>
        <begin position="434"/>
        <end position="667"/>
    </location>
</feature>
<evidence type="ECO:0000256" key="6">
    <source>
        <dbReference type="ARBA" id="ARBA00023163"/>
    </source>
</evidence>
<dbReference type="PANTHER" id="PTHR45881:SF1">
    <property type="entry name" value="FORK HEAD PROTEIN HOMOLOG 2"/>
    <property type="match status" value="1"/>
</dbReference>
<feature type="compositionally biased region" description="Polar residues" evidence="9">
    <location>
        <begin position="769"/>
        <end position="779"/>
    </location>
</feature>
<dbReference type="CDD" id="cd00059">
    <property type="entry name" value="FH_FOX"/>
    <property type="match status" value="1"/>
</dbReference>
<dbReference type="SUPFAM" id="SSF46785">
    <property type="entry name" value="Winged helix' DNA-binding domain"/>
    <property type="match status" value="1"/>
</dbReference>
<dbReference type="Proteomes" id="UP000187013">
    <property type="component" value="Unassembled WGS sequence"/>
</dbReference>
<dbReference type="SMART" id="SM00240">
    <property type="entry name" value="FHA"/>
    <property type="match status" value="1"/>
</dbReference>
<dbReference type="PRINTS" id="PR00053">
    <property type="entry name" value="FORKHEAD"/>
</dbReference>
<feature type="compositionally biased region" description="Polar residues" evidence="9">
    <location>
        <begin position="212"/>
        <end position="223"/>
    </location>
</feature>
<dbReference type="CDD" id="cd22701">
    <property type="entry name" value="FHA_FKH1-like"/>
    <property type="match status" value="1"/>
</dbReference>
<dbReference type="PROSITE" id="PS50006">
    <property type="entry name" value="FHA_DOMAIN"/>
    <property type="match status" value="1"/>
</dbReference>
<dbReference type="GO" id="GO:0005634">
    <property type="term" value="C:nucleus"/>
    <property type="evidence" value="ECO:0007669"/>
    <property type="project" value="UniProtKB-SubCell"/>
</dbReference>
<feature type="compositionally biased region" description="Basic and acidic residues" evidence="9">
    <location>
        <begin position="566"/>
        <end position="577"/>
    </location>
</feature>
<dbReference type="GO" id="GO:0000086">
    <property type="term" value="P:G2/M transition of mitotic cell cycle"/>
    <property type="evidence" value="ECO:0007669"/>
    <property type="project" value="UniProtKB-ARBA"/>
</dbReference>
<evidence type="ECO:0000256" key="8">
    <source>
        <dbReference type="PROSITE-ProRule" id="PRU00089"/>
    </source>
</evidence>
<dbReference type="PROSITE" id="PS00657">
    <property type="entry name" value="FORK_HEAD_1"/>
    <property type="match status" value="1"/>
</dbReference>
<comment type="subcellular location">
    <subcellularLocation>
        <location evidence="2">Cytoplasm</location>
        <location evidence="2">Cytosol</location>
    </subcellularLocation>
    <subcellularLocation>
        <location evidence="1 8">Nucleus</location>
    </subcellularLocation>
</comment>
<dbReference type="GO" id="GO:0000122">
    <property type="term" value="P:negative regulation of transcription by RNA polymerase II"/>
    <property type="evidence" value="ECO:0007669"/>
    <property type="project" value="UniProtKB-ARBA"/>
</dbReference>
<sequence>MTDRRYSPQQHQGLVNSVIGVLQCPEQPTMVSKQFSNQRNVATEVQAYAKISGRDWTYYVKELEVSIGRNTDSLNLPPGTPQQKEGRVSIDLGPAKVVSRRHAVIKFNMQHGGWEFHVLGRNGAKVNFRRVQTGAQSNAVILSSGTILDVGGTQMMFILPDQEPVVSQSSIDHLLPKLASTYGSPHAGAYSPLDQNALLYDILQNGGYLNGNPPQNSSTIGTNGESGNGITGSGSLQAQPPQLQQVRTFKMYGNPSSNSMQYGAGQPGVLMSPDLSNGNGSGNTPTYHNSQLSITQIGFPNSLDFASDLSRDENRNVKPPHSYATMITQAILSTGEGVISLADIYKYISSNYAYYRFAKTGWQNSIRHNLSLNKAFEKVPRRPNEPGKGMKWRISEDYQRDFLNKWNSGKIGKVRRGSSVARQLQLHLSKFNSLPAQNDYTPEPTIIKQQSMAHRRVNTAGSADRMQLDTPLSASSDTASQHQQHVPSLPQAQTQPPLPPQPIQNQQQLQHLQQPQQNPQPQAPQSQSIIPPPPQMLHQQQLSTIQHQQQHQEQQEQHQQQQQQHHQREEQQVHEEQQQQQQQQQQQEAQAQRQLPQQSGPSLPLPHPSLQPPTVMPPPQPSIYSQNQLPSSTAASAAARSGITPLITTTSGAGTTQISPTQGSALLRSPTKAFHITAMEAYTPERGSANQNRSPSTNQQQADAENYLNKDQNATGKVDKGRSSPGVWNLLQFSSVNNTPAVPPRDRNNTANSNPTANGGEAKDVVSSPLKSQTTQSNGKDLMLDTEGTKISLVND</sequence>
<evidence type="ECO:0000256" key="2">
    <source>
        <dbReference type="ARBA" id="ARBA00004514"/>
    </source>
</evidence>
<dbReference type="Gene3D" id="1.10.10.10">
    <property type="entry name" value="Winged helix-like DNA-binding domain superfamily/Winged helix DNA-binding domain"/>
    <property type="match status" value="1"/>
</dbReference>
<reference evidence="12 13" key="1">
    <citation type="submission" date="2016-08" db="EMBL/GenBank/DDBJ databases">
        <title>Draft genome sequence of allopolyploid Zygosaccharomyces rouxii.</title>
        <authorList>
            <person name="Watanabe J."/>
            <person name="Uehara K."/>
            <person name="Mogi Y."/>
            <person name="Tsukioka Y."/>
        </authorList>
    </citation>
    <scope>NUCLEOTIDE SEQUENCE [LARGE SCALE GENOMIC DNA]</scope>
    <source>
        <strain evidence="12 13">NBRC 110957</strain>
    </source>
</reference>
<dbReference type="OrthoDB" id="5954824at2759"/>
<dbReference type="GO" id="GO:0034243">
    <property type="term" value="P:regulation of transcription elongation by RNA polymerase II"/>
    <property type="evidence" value="ECO:0007669"/>
    <property type="project" value="UniProtKB-ARBA"/>
</dbReference>
<dbReference type="PANTHER" id="PTHR45881">
    <property type="entry name" value="CHECKPOINT SUPPRESSOR 1-LIKE, ISOFORM A-RELATED"/>
    <property type="match status" value="1"/>
</dbReference>
<feature type="domain" description="Fork-head" evidence="11">
    <location>
        <begin position="318"/>
        <end position="416"/>
    </location>
</feature>
<dbReference type="GO" id="GO:0090054">
    <property type="term" value="P:regulation of silent mating-type cassette heterochromatin formation"/>
    <property type="evidence" value="ECO:0007669"/>
    <property type="project" value="UniProtKB-ARBA"/>
</dbReference>
<accession>A0A1Q3AJX9</accession>
<dbReference type="InterPro" id="IPR000253">
    <property type="entry name" value="FHA_dom"/>
</dbReference>
<feature type="compositionally biased region" description="Polar residues" evidence="9">
    <location>
        <begin position="646"/>
        <end position="664"/>
    </location>
</feature>
<protein>
    <recommendedName>
        <fullName evidence="14">Fork-head transcriptional regulator 2</fullName>
    </recommendedName>
</protein>
<dbReference type="InterPro" id="IPR036390">
    <property type="entry name" value="WH_DNA-bd_sf"/>
</dbReference>
<evidence type="ECO:0000259" key="10">
    <source>
        <dbReference type="PROSITE" id="PS50006"/>
    </source>
</evidence>
<evidence type="ECO:0008006" key="14">
    <source>
        <dbReference type="Google" id="ProtNLM"/>
    </source>
</evidence>
<feature type="DNA-binding region" description="Fork-head" evidence="8">
    <location>
        <begin position="318"/>
        <end position="416"/>
    </location>
</feature>
<evidence type="ECO:0000313" key="13">
    <source>
        <dbReference type="Proteomes" id="UP000187013"/>
    </source>
</evidence>
<dbReference type="GO" id="GO:0000082">
    <property type="term" value="P:G1/S transition of mitotic cell cycle"/>
    <property type="evidence" value="ECO:0007669"/>
    <property type="project" value="UniProtKB-ARBA"/>
</dbReference>
<evidence type="ECO:0000256" key="4">
    <source>
        <dbReference type="ARBA" id="ARBA00023015"/>
    </source>
</evidence>
<feature type="compositionally biased region" description="Low complexity" evidence="9">
    <location>
        <begin position="503"/>
        <end position="529"/>
    </location>
</feature>
<evidence type="ECO:0000256" key="7">
    <source>
        <dbReference type="ARBA" id="ARBA00023242"/>
    </source>
</evidence>
<feature type="compositionally biased region" description="Pro residues" evidence="9">
    <location>
        <begin position="603"/>
        <end position="621"/>
    </location>
</feature>
<dbReference type="GO" id="GO:0006338">
    <property type="term" value="P:chromatin remodeling"/>
    <property type="evidence" value="ECO:0007669"/>
    <property type="project" value="UniProtKB-ARBA"/>
</dbReference>
<dbReference type="FunFam" id="1.10.10.10:FF:000030">
    <property type="entry name" value="Forkhead box protein K2"/>
    <property type="match status" value="1"/>
</dbReference>
<dbReference type="PROSITE" id="PS50039">
    <property type="entry name" value="FORK_HEAD_3"/>
    <property type="match status" value="1"/>
</dbReference>
<feature type="region of interest" description="Disordered" evidence="9">
    <location>
        <begin position="210"/>
        <end position="238"/>
    </location>
</feature>
<proteinExistence type="predicted"/>
<dbReference type="GO" id="GO:0000981">
    <property type="term" value="F:DNA-binding transcription factor activity, RNA polymerase II-specific"/>
    <property type="evidence" value="ECO:0007669"/>
    <property type="project" value="TreeGrafter"/>
</dbReference>
<feature type="compositionally biased region" description="Low complexity" evidence="9">
    <location>
        <begin position="536"/>
        <end position="564"/>
    </location>
</feature>
<dbReference type="SMART" id="SM00339">
    <property type="entry name" value="FH"/>
    <property type="match status" value="1"/>
</dbReference>
<dbReference type="GO" id="GO:0003682">
    <property type="term" value="F:chromatin binding"/>
    <property type="evidence" value="ECO:0007669"/>
    <property type="project" value="UniProtKB-ARBA"/>
</dbReference>
<feature type="compositionally biased region" description="Low complexity" evidence="9">
    <location>
        <begin position="578"/>
        <end position="602"/>
    </location>
</feature>
<dbReference type="InterPro" id="IPR030456">
    <property type="entry name" value="TF_fork_head_CS_2"/>
</dbReference>
<organism evidence="12 13">
    <name type="scientific">Zygosaccharomyces rouxii</name>
    <dbReference type="NCBI Taxonomy" id="4956"/>
    <lineage>
        <taxon>Eukaryota</taxon>
        <taxon>Fungi</taxon>
        <taxon>Dikarya</taxon>
        <taxon>Ascomycota</taxon>
        <taxon>Saccharomycotina</taxon>
        <taxon>Saccharomycetes</taxon>
        <taxon>Saccharomycetales</taxon>
        <taxon>Saccharomycetaceae</taxon>
        <taxon>Zygosaccharomyces</taxon>
    </lineage>
</organism>
<feature type="compositionally biased region" description="Polar residues" evidence="9">
    <location>
        <begin position="470"/>
        <end position="486"/>
    </location>
</feature>